<dbReference type="RefSeq" id="WP_092852584.1">
    <property type="nucleotide sequence ID" value="NZ_FMAH01000027.1"/>
</dbReference>
<evidence type="ECO:0000256" key="4">
    <source>
        <dbReference type="ARBA" id="ARBA00022692"/>
    </source>
</evidence>
<reference evidence="12" key="1">
    <citation type="submission" date="2016-08" db="EMBL/GenBank/DDBJ databases">
        <authorList>
            <person name="Varghese N."/>
            <person name="Submissions Spin"/>
        </authorList>
    </citation>
    <scope>NUCLEOTIDE SEQUENCE [LARGE SCALE GENOMIC DNA]</scope>
    <source>
        <strain evidence="12">HAMBI 2971</strain>
    </source>
</reference>
<dbReference type="Pfam" id="PF00528">
    <property type="entry name" value="BPD_transp_1"/>
    <property type="match status" value="1"/>
</dbReference>
<keyword evidence="7 9" id="KW-1133">Transmembrane helix</keyword>
<dbReference type="GO" id="GO:0015833">
    <property type="term" value="P:peptide transport"/>
    <property type="evidence" value="ECO:0007669"/>
    <property type="project" value="UniProtKB-KW"/>
</dbReference>
<keyword evidence="2 9" id="KW-0813">Transport</keyword>
<feature type="transmembrane region" description="Helical" evidence="9">
    <location>
        <begin position="37"/>
        <end position="56"/>
    </location>
</feature>
<dbReference type="InterPro" id="IPR050366">
    <property type="entry name" value="BP-dependent_transpt_permease"/>
</dbReference>
<accession>A0A1C3WD15</accession>
<dbReference type="GO" id="GO:0055085">
    <property type="term" value="P:transmembrane transport"/>
    <property type="evidence" value="ECO:0007669"/>
    <property type="project" value="InterPro"/>
</dbReference>
<keyword evidence="3" id="KW-1003">Cell membrane</keyword>
<protein>
    <submittedName>
        <fullName evidence="11">Peptide/nickel transport system permease protein</fullName>
    </submittedName>
</protein>
<keyword evidence="4 9" id="KW-0812">Transmembrane</keyword>
<evidence type="ECO:0000256" key="3">
    <source>
        <dbReference type="ARBA" id="ARBA00022475"/>
    </source>
</evidence>
<feature type="transmembrane region" description="Helical" evidence="9">
    <location>
        <begin position="104"/>
        <end position="137"/>
    </location>
</feature>
<sequence>MSTDLAAMTTPQSPRTKGRSLGSNIFLQASRTTEFRIGLAIVIGLILLSLVGPYLLDLSPTKFNVSKKFLPPALLDPSSWPYIFGTDQLGRDLFTRSLIGLRNALMIGVASVVGMFVLGSAIGMVAGYVGGWVGLILMRITDAQMSIPVIILAITILGLSRPTPLTIILVLVLAGWPAYARVARSVTLSERRKEYVRAAKILGASDLRILLVYIAPNILPPIAFVAVLDVARMMIFEAVLGFIGIGVQPPTPTFGTIIADGTKYLMNAWWVTTVPGLLLAVSLCGINLMGGALERSRNRILQGA</sequence>
<dbReference type="EMBL" id="FMAH01000027">
    <property type="protein sequence ID" value="SCB37811.1"/>
    <property type="molecule type" value="Genomic_DNA"/>
</dbReference>
<evidence type="ECO:0000313" key="11">
    <source>
        <dbReference type="EMBL" id="SCB37811.1"/>
    </source>
</evidence>
<dbReference type="InterPro" id="IPR035906">
    <property type="entry name" value="MetI-like_sf"/>
</dbReference>
<evidence type="ECO:0000256" key="8">
    <source>
        <dbReference type="ARBA" id="ARBA00023136"/>
    </source>
</evidence>
<dbReference type="OrthoDB" id="9766870at2"/>
<keyword evidence="8 9" id="KW-0472">Membrane</keyword>
<evidence type="ECO:0000256" key="1">
    <source>
        <dbReference type="ARBA" id="ARBA00004651"/>
    </source>
</evidence>
<evidence type="ECO:0000313" key="12">
    <source>
        <dbReference type="Proteomes" id="UP000199435"/>
    </source>
</evidence>
<dbReference type="PANTHER" id="PTHR43386">
    <property type="entry name" value="OLIGOPEPTIDE TRANSPORT SYSTEM PERMEASE PROTEIN APPC"/>
    <property type="match status" value="1"/>
</dbReference>
<dbReference type="GO" id="GO:0015031">
    <property type="term" value="P:protein transport"/>
    <property type="evidence" value="ECO:0007669"/>
    <property type="project" value="UniProtKB-KW"/>
</dbReference>
<dbReference type="AlphaFoldDB" id="A0A1C3WD15"/>
<dbReference type="PROSITE" id="PS50928">
    <property type="entry name" value="ABC_TM1"/>
    <property type="match status" value="1"/>
</dbReference>
<feature type="transmembrane region" description="Helical" evidence="9">
    <location>
        <begin position="222"/>
        <end position="247"/>
    </location>
</feature>
<comment type="subcellular location">
    <subcellularLocation>
        <location evidence="1 9">Cell membrane</location>
        <topology evidence="1 9">Multi-pass membrane protein</topology>
    </subcellularLocation>
</comment>
<evidence type="ECO:0000256" key="9">
    <source>
        <dbReference type="RuleBase" id="RU363032"/>
    </source>
</evidence>
<evidence type="ECO:0000256" key="2">
    <source>
        <dbReference type="ARBA" id="ARBA00022448"/>
    </source>
</evidence>
<gene>
    <name evidence="11" type="ORF">GA0061102_10277</name>
</gene>
<organism evidence="11 12">
    <name type="scientific">Rhizobium miluonense</name>
    <dbReference type="NCBI Taxonomy" id="411945"/>
    <lineage>
        <taxon>Bacteria</taxon>
        <taxon>Pseudomonadati</taxon>
        <taxon>Pseudomonadota</taxon>
        <taxon>Alphaproteobacteria</taxon>
        <taxon>Hyphomicrobiales</taxon>
        <taxon>Rhizobiaceae</taxon>
        <taxon>Rhizobium/Agrobacterium group</taxon>
        <taxon>Rhizobium</taxon>
    </lineage>
</organism>
<dbReference type="STRING" id="411945.GA0061102_10277"/>
<keyword evidence="12" id="KW-1185">Reference proteome</keyword>
<dbReference type="Proteomes" id="UP000199435">
    <property type="component" value="Unassembled WGS sequence"/>
</dbReference>
<dbReference type="InterPro" id="IPR000515">
    <property type="entry name" value="MetI-like"/>
</dbReference>
<keyword evidence="5" id="KW-0571">Peptide transport</keyword>
<keyword evidence="6" id="KW-0653">Protein transport</keyword>
<feature type="transmembrane region" description="Helical" evidence="9">
    <location>
        <begin position="267"/>
        <end position="289"/>
    </location>
</feature>
<feature type="transmembrane region" description="Helical" evidence="9">
    <location>
        <begin position="149"/>
        <end position="175"/>
    </location>
</feature>
<dbReference type="GO" id="GO:0005886">
    <property type="term" value="C:plasma membrane"/>
    <property type="evidence" value="ECO:0007669"/>
    <property type="project" value="UniProtKB-SubCell"/>
</dbReference>
<dbReference type="CDD" id="cd06261">
    <property type="entry name" value="TM_PBP2"/>
    <property type="match status" value="1"/>
</dbReference>
<dbReference type="PANTHER" id="PTHR43386:SF1">
    <property type="entry name" value="D,D-DIPEPTIDE TRANSPORT SYSTEM PERMEASE PROTEIN DDPC-RELATED"/>
    <property type="match status" value="1"/>
</dbReference>
<evidence type="ECO:0000256" key="6">
    <source>
        <dbReference type="ARBA" id="ARBA00022927"/>
    </source>
</evidence>
<dbReference type="Gene3D" id="1.10.3720.10">
    <property type="entry name" value="MetI-like"/>
    <property type="match status" value="1"/>
</dbReference>
<name>A0A1C3WD15_9HYPH</name>
<dbReference type="SUPFAM" id="SSF161098">
    <property type="entry name" value="MetI-like"/>
    <property type="match status" value="1"/>
</dbReference>
<evidence type="ECO:0000256" key="7">
    <source>
        <dbReference type="ARBA" id="ARBA00022989"/>
    </source>
</evidence>
<proteinExistence type="inferred from homology"/>
<comment type="similarity">
    <text evidence="9">Belongs to the binding-protein-dependent transport system permease family.</text>
</comment>
<evidence type="ECO:0000259" key="10">
    <source>
        <dbReference type="PROSITE" id="PS50928"/>
    </source>
</evidence>
<evidence type="ECO:0000256" key="5">
    <source>
        <dbReference type="ARBA" id="ARBA00022856"/>
    </source>
</evidence>
<feature type="domain" description="ABC transmembrane type-1" evidence="10">
    <location>
        <begin position="101"/>
        <end position="290"/>
    </location>
</feature>